<keyword evidence="10" id="KW-1185">Reference proteome</keyword>
<organism evidence="9 10">
    <name type="scientific">Martelella alba</name>
    <dbReference type="NCBI Taxonomy" id="2590451"/>
    <lineage>
        <taxon>Bacteria</taxon>
        <taxon>Pseudomonadati</taxon>
        <taxon>Pseudomonadota</taxon>
        <taxon>Alphaproteobacteria</taxon>
        <taxon>Hyphomicrobiales</taxon>
        <taxon>Aurantimonadaceae</taxon>
        <taxon>Martelella</taxon>
    </lineage>
</organism>
<comment type="caution">
    <text evidence="9">The sequence shown here is derived from an EMBL/GenBank/DDBJ whole genome shotgun (WGS) entry which is preliminary data.</text>
</comment>
<sequence>MAIFKVAFSLSWGPVLWIVLPEILPLKIRGLAMGACVFVSYVANFIVSLSFPVLLASGPTMAFGTFALFGLAAIALVCWWLPETARKTLEQIETDNNDNLQKAPHDAKTTARTTSH</sequence>
<dbReference type="InterPro" id="IPR050814">
    <property type="entry name" value="Myo-inositol_Transporter"/>
</dbReference>
<dbReference type="PANTHER" id="PTHR48020:SF12">
    <property type="entry name" value="PROTON MYO-INOSITOL COTRANSPORTER"/>
    <property type="match status" value="1"/>
</dbReference>
<protein>
    <submittedName>
        <fullName evidence="9">Sugar porter family MFS transporter</fullName>
    </submittedName>
</protein>
<dbReference type="EMBL" id="SZPQ01000001">
    <property type="protein sequence ID" value="TKI08884.1"/>
    <property type="molecule type" value="Genomic_DNA"/>
</dbReference>
<proteinExistence type="predicted"/>
<name>A0ABY2SRX9_9HYPH</name>
<feature type="domain" description="Major facilitator superfamily (MFS) profile" evidence="8">
    <location>
        <begin position="1"/>
        <end position="85"/>
    </location>
</feature>
<feature type="transmembrane region" description="Helical" evidence="7">
    <location>
        <begin position="61"/>
        <end position="81"/>
    </location>
</feature>
<keyword evidence="5 7" id="KW-0472">Membrane</keyword>
<gene>
    <name evidence="9" type="ORF">FCN80_02210</name>
</gene>
<evidence type="ECO:0000313" key="9">
    <source>
        <dbReference type="EMBL" id="TKI08884.1"/>
    </source>
</evidence>
<comment type="subcellular location">
    <subcellularLocation>
        <location evidence="1">Membrane</location>
    </subcellularLocation>
</comment>
<reference evidence="9 10" key="1">
    <citation type="submission" date="2019-04" db="EMBL/GenBank/DDBJ databases">
        <authorList>
            <person name="Li M."/>
            <person name="Gao C."/>
        </authorList>
    </citation>
    <scope>NUCLEOTIDE SEQUENCE [LARGE SCALE GENOMIC DNA]</scope>
    <source>
        <strain evidence="9 10">BGMRC 2031</strain>
    </source>
</reference>
<feature type="transmembrane region" description="Helical" evidence="7">
    <location>
        <begin position="31"/>
        <end position="55"/>
    </location>
</feature>
<evidence type="ECO:0000259" key="8">
    <source>
        <dbReference type="PROSITE" id="PS50850"/>
    </source>
</evidence>
<dbReference type="InterPro" id="IPR005828">
    <property type="entry name" value="MFS_sugar_transport-like"/>
</dbReference>
<feature type="region of interest" description="Disordered" evidence="6">
    <location>
        <begin position="95"/>
        <end position="116"/>
    </location>
</feature>
<evidence type="ECO:0000256" key="3">
    <source>
        <dbReference type="ARBA" id="ARBA00022692"/>
    </source>
</evidence>
<evidence type="ECO:0000256" key="2">
    <source>
        <dbReference type="ARBA" id="ARBA00022448"/>
    </source>
</evidence>
<dbReference type="InterPro" id="IPR036259">
    <property type="entry name" value="MFS_trans_sf"/>
</dbReference>
<evidence type="ECO:0000256" key="7">
    <source>
        <dbReference type="SAM" id="Phobius"/>
    </source>
</evidence>
<dbReference type="Gene3D" id="1.20.1250.20">
    <property type="entry name" value="MFS general substrate transporter like domains"/>
    <property type="match status" value="1"/>
</dbReference>
<evidence type="ECO:0000256" key="5">
    <source>
        <dbReference type="ARBA" id="ARBA00023136"/>
    </source>
</evidence>
<dbReference type="PANTHER" id="PTHR48020">
    <property type="entry name" value="PROTON MYO-INOSITOL COTRANSPORTER"/>
    <property type="match status" value="1"/>
</dbReference>
<dbReference type="InterPro" id="IPR020846">
    <property type="entry name" value="MFS_dom"/>
</dbReference>
<keyword evidence="3 7" id="KW-0812">Transmembrane</keyword>
<evidence type="ECO:0000256" key="1">
    <source>
        <dbReference type="ARBA" id="ARBA00004370"/>
    </source>
</evidence>
<keyword evidence="2" id="KW-0813">Transport</keyword>
<dbReference type="SUPFAM" id="SSF103473">
    <property type="entry name" value="MFS general substrate transporter"/>
    <property type="match status" value="1"/>
</dbReference>
<dbReference type="PROSITE" id="PS50850">
    <property type="entry name" value="MFS"/>
    <property type="match status" value="1"/>
</dbReference>
<evidence type="ECO:0000313" key="10">
    <source>
        <dbReference type="Proteomes" id="UP000305202"/>
    </source>
</evidence>
<accession>A0ABY2SRX9</accession>
<evidence type="ECO:0000256" key="4">
    <source>
        <dbReference type="ARBA" id="ARBA00022989"/>
    </source>
</evidence>
<dbReference type="Pfam" id="PF00083">
    <property type="entry name" value="Sugar_tr"/>
    <property type="match status" value="1"/>
</dbReference>
<keyword evidence="4 7" id="KW-1133">Transmembrane helix</keyword>
<dbReference type="Proteomes" id="UP000305202">
    <property type="component" value="Unassembled WGS sequence"/>
</dbReference>
<evidence type="ECO:0000256" key="6">
    <source>
        <dbReference type="SAM" id="MobiDB-lite"/>
    </source>
</evidence>